<dbReference type="GO" id="GO:0003700">
    <property type="term" value="F:DNA-binding transcription factor activity"/>
    <property type="evidence" value="ECO:0007669"/>
    <property type="project" value="InterPro"/>
</dbReference>
<keyword evidence="6" id="KW-1185">Reference proteome</keyword>
<dbReference type="CDD" id="cd07377">
    <property type="entry name" value="WHTH_GntR"/>
    <property type="match status" value="1"/>
</dbReference>
<evidence type="ECO:0000313" key="5">
    <source>
        <dbReference type="EMBL" id="MCG2462234.1"/>
    </source>
</evidence>
<name>A0AAE3EY20_9FLAO</name>
<dbReference type="InterPro" id="IPR000524">
    <property type="entry name" value="Tscrpt_reg_HTH_GntR"/>
</dbReference>
<proteinExistence type="predicted"/>
<dbReference type="InterPro" id="IPR036390">
    <property type="entry name" value="WH_DNA-bd_sf"/>
</dbReference>
<dbReference type="Proteomes" id="UP001200642">
    <property type="component" value="Unassembled WGS sequence"/>
</dbReference>
<dbReference type="GO" id="GO:0003677">
    <property type="term" value="F:DNA binding"/>
    <property type="evidence" value="ECO:0007669"/>
    <property type="project" value="UniProtKB-KW"/>
</dbReference>
<dbReference type="RefSeq" id="WP_317903373.1">
    <property type="nucleotide sequence ID" value="NZ_JAIRBC010000027.1"/>
</dbReference>
<dbReference type="Gene3D" id="1.10.10.10">
    <property type="entry name" value="Winged helix-like DNA-binding domain superfamily/Winged helix DNA-binding domain"/>
    <property type="match status" value="1"/>
</dbReference>
<evidence type="ECO:0000313" key="6">
    <source>
        <dbReference type="Proteomes" id="UP001200642"/>
    </source>
</evidence>
<gene>
    <name evidence="5" type="ORF">K8352_15850</name>
</gene>
<dbReference type="PROSITE" id="PS50949">
    <property type="entry name" value="HTH_GNTR"/>
    <property type="match status" value="1"/>
</dbReference>
<dbReference type="InterPro" id="IPR046335">
    <property type="entry name" value="LacI/GalR-like_sensor"/>
</dbReference>
<keyword evidence="1" id="KW-0805">Transcription regulation</keyword>
<evidence type="ECO:0000256" key="1">
    <source>
        <dbReference type="ARBA" id="ARBA00023015"/>
    </source>
</evidence>
<keyword evidence="3" id="KW-0804">Transcription</keyword>
<dbReference type="SMART" id="SM00345">
    <property type="entry name" value="HTH_GNTR"/>
    <property type="match status" value="1"/>
</dbReference>
<organism evidence="5 6">
    <name type="scientific">Cerina litoralis</name>
    <dbReference type="NCBI Taxonomy" id="2874477"/>
    <lineage>
        <taxon>Bacteria</taxon>
        <taxon>Pseudomonadati</taxon>
        <taxon>Bacteroidota</taxon>
        <taxon>Flavobacteriia</taxon>
        <taxon>Flavobacteriales</taxon>
        <taxon>Flavobacteriaceae</taxon>
        <taxon>Cerina</taxon>
    </lineage>
</organism>
<reference evidence="5" key="1">
    <citation type="submission" date="2023-02" db="EMBL/GenBank/DDBJ databases">
        <title>Genome of Flavobacteriaceae gen. nov. sp. strain F89.</title>
        <authorList>
            <person name="Wang Y."/>
        </authorList>
    </citation>
    <scope>NUCLEOTIDE SEQUENCE</scope>
    <source>
        <strain evidence="5">F89</strain>
    </source>
</reference>
<sequence>MLTKTKNIVQYIEGLIENKVLSKNDQIPSFTEIMKEHRVSRDTVVRAYKKLNNRGIIKAVQGKGYFVTNEIIDYEKNLFLLLDELSHYKNTLVKSIERNLKNSGQYRIFFHHYDSEIFHNLIEQNLGQFTHYAISPFPNSLQVKNTIEQIPKDRLILLDRHDGQDPNLKFVGQEFLQDITVCLDKLDNRVEKYTRFIFIFPELPYYPSELKIGFKEYCMKMGVECLIVPKVSCISMRHHDAYLVINDSHLAGIVEKSKLKGWKLGSDIGVISYNETPLKSVVAEGITTISTDFKKMGKHLVSMIFDSKITNIHNTSDLILRNSF</sequence>
<keyword evidence="2" id="KW-0238">DNA-binding</keyword>
<feature type="domain" description="HTH gntR-type" evidence="4">
    <location>
        <begin position="2"/>
        <end position="70"/>
    </location>
</feature>
<dbReference type="PANTHER" id="PTHR38445:SF10">
    <property type="entry name" value="GNTR-FAMILY TRANSCRIPTIONAL REGULATOR"/>
    <property type="match status" value="1"/>
</dbReference>
<accession>A0AAE3EY20</accession>
<evidence type="ECO:0000259" key="4">
    <source>
        <dbReference type="PROSITE" id="PS50949"/>
    </source>
</evidence>
<dbReference type="InterPro" id="IPR036388">
    <property type="entry name" value="WH-like_DNA-bd_sf"/>
</dbReference>
<dbReference type="Gene3D" id="3.40.50.2300">
    <property type="match status" value="2"/>
</dbReference>
<protein>
    <submittedName>
        <fullName evidence="5">GntR family transcriptional regulator</fullName>
    </submittedName>
</protein>
<dbReference type="SUPFAM" id="SSF53822">
    <property type="entry name" value="Periplasmic binding protein-like I"/>
    <property type="match status" value="1"/>
</dbReference>
<dbReference type="Pfam" id="PF00392">
    <property type="entry name" value="GntR"/>
    <property type="match status" value="1"/>
</dbReference>
<evidence type="ECO:0000256" key="2">
    <source>
        <dbReference type="ARBA" id="ARBA00023125"/>
    </source>
</evidence>
<comment type="caution">
    <text evidence="5">The sequence shown here is derived from an EMBL/GenBank/DDBJ whole genome shotgun (WGS) entry which is preliminary data.</text>
</comment>
<dbReference type="InterPro" id="IPR028082">
    <property type="entry name" value="Peripla_BP_I"/>
</dbReference>
<dbReference type="AlphaFoldDB" id="A0AAE3EY20"/>
<dbReference type="Pfam" id="PF13377">
    <property type="entry name" value="Peripla_BP_3"/>
    <property type="match status" value="1"/>
</dbReference>
<dbReference type="SUPFAM" id="SSF46785">
    <property type="entry name" value="Winged helix' DNA-binding domain"/>
    <property type="match status" value="1"/>
</dbReference>
<evidence type="ECO:0000256" key="3">
    <source>
        <dbReference type="ARBA" id="ARBA00023163"/>
    </source>
</evidence>
<dbReference type="PANTHER" id="PTHR38445">
    <property type="entry name" value="HTH-TYPE TRANSCRIPTIONAL REPRESSOR YTRA"/>
    <property type="match status" value="1"/>
</dbReference>
<dbReference type="EMBL" id="JAIRBC010000027">
    <property type="protein sequence ID" value="MCG2462234.1"/>
    <property type="molecule type" value="Genomic_DNA"/>
</dbReference>